<dbReference type="Pfam" id="PF00324">
    <property type="entry name" value="AA_permease"/>
    <property type="match status" value="1"/>
</dbReference>
<keyword evidence="13" id="KW-1185">Reference proteome</keyword>
<dbReference type="EMBL" id="JADBJN010000002">
    <property type="protein sequence ID" value="KAG5676045.1"/>
    <property type="molecule type" value="Genomic_DNA"/>
</dbReference>
<reference evidence="12" key="1">
    <citation type="submission" date="2021-03" db="EMBL/GenBank/DDBJ databases">
        <title>Chromosome level genome of the anhydrobiotic midge Polypedilum vanderplanki.</title>
        <authorList>
            <person name="Yoshida Y."/>
            <person name="Kikawada T."/>
            <person name="Gusev O."/>
        </authorList>
    </citation>
    <scope>NUCLEOTIDE SEQUENCE</scope>
    <source>
        <strain evidence="12">NIAS01</strain>
        <tissue evidence="12">Whole body or cell culture</tissue>
    </source>
</reference>
<name>A0A9J6C2E8_POLVA</name>
<comment type="caution">
    <text evidence="12">The sequence shown here is derived from an EMBL/GenBank/DDBJ whole genome shotgun (WGS) entry which is preliminary data.</text>
</comment>
<feature type="transmembrane region" description="Helical" evidence="9">
    <location>
        <begin position="76"/>
        <end position="97"/>
    </location>
</feature>
<comment type="similarity">
    <text evidence="2">Belongs to the SLC12A transporter family.</text>
</comment>
<evidence type="ECO:0000256" key="7">
    <source>
        <dbReference type="ARBA" id="ARBA00023136"/>
    </source>
</evidence>
<protein>
    <recommendedName>
        <fullName evidence="3">Solute carrier family 12 member 9</fullName>
    </recommendedName>
</protein>
<accession>A0A9J6C2E8</accession>
<dbReference type="PANTHER" id="PTHR11827">
    <property type="entry name" value="SOLUTE CARRIER FAMILY 12, CATION COTRANSPORTERS"/>
    <property type="match status" value="1"/>
</dbReference>
<organism evidence="12 13">
    <name type="scientific">Polypedilum vanderplanki</name>
    <name type="common">Sleeping chironomid midge</name>
    <dbReference type="NCBI Taxonomy" id="319348"/>
    <lineage>
        <taxon>Eukaryota</taxon>
        <taxon>Metazoa</taxon>
        <taxon>Ecdysozoa</taxon>
        <taxon>Arthropoda</taxon>
        <taxon>Hexapoda</taxon>
        <taxon>Insecta</taxon>
        <taxon>Pterygota</taxon>
        <taxon>Neoptera</taxon>
        <taxon>Endopterygota</taxon>
        <taxon>Diptera</taxon>
        <taxon>Nematocera</taxon>
        <taxon>Chironomoidea</taxon>
        <taxon>Chironomidae</taxon>
        <taxon>Chironominae</taxon>
        <taxon>Polypedilum</taxon>
        <taxon>Polypedilum</taxon>
    </lineage>
</organism>
<feature type="transmembrane region" description="Helical" evidence="9">
    <location>
        <begin position="521"/>
        <end position="540"/>
    </location>
</feature>
<comment type="subcellular location">
    <subcellularLocation>
        <location evidence="1">Membrane</location>
        <topology evidence="1">Multi-pass membrane protein</topology>
    </subcellularLocation>
</comment>
<feature type="transmembrane region" description="Helical" evidence="9">
    <location>
        <begin position="494"/>
        <end position="514"/>
    </location>
</feature>
<feature type="transmembrane region" description="Helical" evidence="9">
    <location>
        <begin position="464"/>
        <end position="488"/>
    </location>
</feature>
<dbReference type="Proteomes" id="UP001107558">
    <property type="component" value="Chromosome 2"/>
</dbReference>
<evidence type="ECO:0000259" key="10">
    <source>
        <dbReference type="Pfam" id="PF00324"/>
    </source>
</evidence>
<feature type="transmembrane region" description="Helical" evidence="9">
    <location>
        <begin position="234"/>
        <end position="252"/>
    </location>
</feature>
<feature type="domain" description="Amino acid permease/ SLC12A" evidence="10">
    <location>
        <begin position="88"/>
        <end position="579"/>
    </location>
</feature>
<evidence type="ECO:0000256" key="1">
    <source>
        <dbReference type="ARBA" id="ARBA00004141"/>
    </source>
</evidence>
<dbReference type="InterPro" id="IPR004841">
    <property type="entry name" value="AA-permease/SLC12A_dom"/>
</dbReference>
<feature type="transmembrane region" description="Helical" evidence="9">
    <location>
        <begin position="433"/>
        <end position="452"/>
    </location>
</feature>
<dbReference type="GO" id="GO:0055064">
    <property type="term" value="P:chloride ion homeostasis"/>
    <property type="evidence" value="ECO:0007669"/>
    <property type="project" value="TreeGrafter"/>
</dbReference>
<evidence type="ECO:0000256" key="5">
    <source>
        <dbReference type="ARBA" id="ARBA00022692"/>
    </source>
</evidence>
<evidence type="ECO:0000256" key="2">
    <source>
        <dbReference type="ARBA" id="ARBA00010593"/>
    </source>
</evidence>
<feature type="transmembrane region" description="Helical" evidence="9">
    <location>
        <begin position="346"/>
        <end position="368"/>
    </location>
</feature>
<feature type="transmembrane region" description="Helical" evidence="9">
    <location>
        <begin position="305"/>
        <end position="326"/>
    </location>
</feature>
<evidence type="ECO:0000256" key="8">
    <source>
        <dbReference type="SAM" id="MobiDB-lite"/>
    </source>
</evidence>
<dbReference type="InterPro" id="IPR018491">
    <property type="entry name" value="SLC12_C"/>
</dbReference>
<dbReference type="GO" id="GO:0015379">
    <property type="term" value="F:potassium:chloride symporter activity"/>
    <property type="evidence" value="ECO:0007669"/>
    <property type="project" value="TreeGrafter"/>
</dbReference>
<keyword evidence="5 9" id="KW-0812">Transmembrane</keyword>
<dbReference type="OrthoDB" id="2020542at2759"/>
<dbReference type="FunFam" id="1.20.1740.10:FF:000013">
    <property type="entry name" value="Solute carrier family 12 member"/>
    <property type="match status" value="1"/>
</dbReference>
<dbReference type="Gene3D" id="1.20.1740.10">
    <property type="entry name" value="Amino acid/polyamine transporter I"/>
    <property type="match status" value="1"/>
</dbReference>
<feature type="transmembrane region" description="Helical" evidence="9">
    <location>
        <begin position="206"/>
        <end position="227"/>
    </location>
</feature>
<proteinExistence type="inferred from homology"/>
<sequence>MLSTNSIGSTNNDPETIPITNPNRQNASVVRRITNLFRGNSSRHVERQEGEGYVEFGGMNNAVPNSLSMSSEQRTLGTFAGCFAPVSLSMFSALVFIRVGFLVGNAGLYVTLLQFAIAYLILVFTVCSVCAISTNGAIQGGGVYFMISRTLGAEFGGAIGTLFFIANIVGCGLAITGCVEGLLQNFGANGALLPKDAEGFLESGRWYRFAYCSVINTLILIIVLIGAEMFAKTSAFILGIVVVCLFSTYISFLTQGKQTVSIPPENMLLNRTIYPNLTYTGLSMNTFSENLYPNYGQDYTSDGQLVNFAIVFGVLFSGVTGIMAGANMSGELKNPSTSIPRGTLSAVLFTFCCYIALSVLIAATSPSLLLRNNFLFLMPINIIPAFVAVGILTATFSTALSNLIGSSRVLEALAKDQVFGFLLNYVIKGTWNGNPVAAVITSWVLVELILLIGSLNTIAQINSVLFMLSYMATNLACLGIEITGAINFRPKFKYFSWHTAFIGLTGTLIMMFVINAIYASVSVILCLILVIALHLFSPAAQGAQWGSISQALMFHQVRKYLLMLDSRKDHVKYWRPQMLLLVSSPRSCCPLIHFVNDMKKGGLYVIGHVKVGEFKDNEMDPALEEYTQWLSLIDHMKVKAFVELTLSKTVREGIQQLTRISGMGAMKPNTIILGFYDEEACVDFFDDENSPYRTNKFTTSNTGVLFPYRKKNEIKSLSPDEYVSIVGDILRMKKNVCLCRHFHRLNKNTIATSNHIKYIDLWPINIFDPSNDDPFDTASQFMMQLACIINMLPVWKNLQLRVFLCETGDNEQQPFERPAEYRLSQLLNQLRIPATIHQIPEWKNSSETPRNRTLLRNLTRNSETDASPMTEENLNRMKLYMQRINQMIRDHSNSTAVTFMYLPPPPNVSMNFRTKCVNYLDLLSELTYDLPPTILVHGLSTVTNTSL</sequence>
<dbReference type="Pfam" id="PF03522">
    <property type="entry name" value="SLC12"/>
    <property type="match status" value="2"/>
</dbReference>
<evidence type="ECO:0000313" key="12">
    <source>
        <dbReference type="EMBL" id="KAG5676045.1"/>
    </source>
</evidence>
<feature type="region of interest" description="Disordered" evidence="8">
    <location>
        <begin position="1"/>
        <end position="24"/>
    </location>
</feature>
<evidence type="ECO:0000313" key="13">
    <source>
        <dbReference type="Proteomes" id="UP001107558"/>
    </source>
</evidence>
<feature type="transmembrane region" description="Helical" evidence="9">
    <location>
        <begin position="117"/>
        <end position="138"/>
    </location>
</feature>
<dbReference type="InterPro" id="IPR004842">
    <property type="entry name" value="SLC12A_fam"/>
</dbReference>
<keyword evidence="7 9" id="KW-0472">Membrane</keyword>
<evidence type="ECO:0000256" key="4">
    <source>
        <dbReference type="ARBA" id="ARBA00022448"/>
    </source>
</evidence>
<feature type="transmembrane region" description="Helical" evidence="9">
    <location>
        <begin position="159"/>
        <end position="186"/>
    </location>
</feature>
<dbReference type="GO" id="GO:0006884">
    <property type="term" value="P:cell volume homeostasis"/>
    <property type="evidence" value="ECO:0007669"/>
    <property type="project" value="TreeGrafter"/>
</dbReference>
<evidence type="ECO:0000256" key="6">
    <source>
        <dbReference type="ARBA" id="ARBA00022989"/>
    </source>
</evidence>
<evidence type="ECO:0000256" key="3">
    <source>
        <dbReference type="ARBA" id="ARBA00019359"/>
    </source>
</evidence>
<feature type="domain" description="SLC12A transporter C-terminal" evidence="11">
    <location>
        <begin position="590"/>
        <end position="676"/>
    </location>
</feature>
<dbReference type="GO" id="GO:0055075">
    <property type="term" value="P:potassium ion homeostasis"/>
    <property type="evidence" value="ECO:0007669"/>
    <property type="project" value="TreeGrafter"/>
</dbReference>
<feature type="domain" description="SLC12A transporter C-terminal" evidence="11">
    <location>
        <begin position="787"/>
        <end position="939"/>
    </location>
</feature>
<gene>
    <name evidence="12" type="ORF">PVAND_005899</name>
</gene>
<keyword evidence="6 9" id="KW-1133">Transmembrane helix</keyword>
<keyword evidence="4" id="KW-0813">Transport</keyword>
<evidence type="ECO:0000256" key="9">
    <source>
        <dbReference type="SAM" id="Phobius"/>
    </source>
</evidence>
<dbReference type="PANTHER" id="PTHR11827:SF72">
    <property type="entry name" value="GH08340P"/>
    <property type="match status" value="1"/>
</dbReference>
<evidence type="ECO:0000259" key="11">
    <source>
        <dbReference type="Pfam" id="PF03522"/>
    </source>
</evidence>
<dbReference type="AlphaFoldDB" id="A0A9J6C2E8"/>
<dbReference type="GO" id="GO:0016020">
    <property type="term" value="C:membrane"/>
    <property type="evidence" value="ECO:0007669"/>
    <property type="project" value="UniProtKB-SubCell"/>
</dbReference>
<feature type="transmembrane region" description="Helical" evidence="9">
    <location>
        <begin position="374"/>
        <end position="397"/>
    </location>
</feature>